<evidence type="ECO:0000256" key="1">
    <source>
        <dbReference type="SAM" id="MobiDB-lite"/>
    </source>
</evidence>
<evidence type="ECO:0000313" key="3">
    <source>
        <dbReference type="Proteomes" id="UP000015106"/>
    </source>
</evidence>
<organism evidence="2 3">
    <name type="scientific">Triticum urartu</name>
    <name type="common">Red wild einkorn</name>
    <name type="synonym">Crithodium urartu</name>
    <dbReference type="NCBI Taxonomy" id="4572"/>
    <lineage>
        <taxon>Eukaryota</taxon>
        <taxon>Viridiplantae</taxon>
        <taxon>Streptophyta</taxon>
        <taxon>Embryophyta</taxon>
        <taxon>Tracheophyta</taxon>
        <taxon>Spermatophyta</taxon>
        <taxon>Magnoliopsida</taxon>
        <taxon>Liliopsida</taxon>
        <taxon>Poales</taxon>
        <taxon>Poaceae</taxon>
        <taxon>BOP clade</taxon>
        <taxon>Pooideae</taxon>
        <taxon>Triticodae</taxon>
        <taxon>Triticeae</taxon>
        <taxon>Triticinae</taxon>
        <taxon>Triticum</taxon>
    </lineage>
</organism>
<dbReference type="Proteomes" id="UP000015106">
    <property type="component" value="Chromosome 2"/>
</dbReference>
<reference evidence="2" key="3">
    <citation type="submission" date="2022-06" db="UniProtKB">
        <authorList>
            <consortium name="EnsemblPlants"/>
        </authorList>
    </citation>
    <scope>IDENTIFICATION</scope>
</reference>
<reference evidence="3" key="1">
    <citation type="journal article" date="2013" name="Nature">
        <title>Draft genome of the wheat A-genome progenitor Triticum urartu.</title>
        <authorList>
            <person name="Ling H.Q."/>
            <person name="Zhao S."/>
            <person name="Liu D."/>
            <person name="Wang J."/>
            <person name="Sun H."/>
            <person name="Zhang C."/>
            <person name="Fan H."/>
            <person name="Li D."/>
            <person name="Dong L."/>
            <person name="Tao Y."/>
            <person name="Gao C."/>
            <person name="Wu H."/>
            <person name="Li Y."/>
            <person name="Cui Y."/>
            <person name="Guo X."/>
            <person name="Zheng S."/>
            <person name="Wang B."/>
            <person name="Yu K."/>
            <person name="Liang Q."/>
            <person name="Yang W."/>
            <person name="Lou X."/>
            <person name="Chen J."/>
            <person name="Feng M."/>
            <person name="Jian J."/>
            <person name="Zhang X."/>
            <person name="Luo G."/>
            <person name="Jiang Y."/>
            <person name="Liu J."/>
            <person name="Wang Z."/>
            <person name="Sha Y."/>
            <person name="Zhang B."/>
            <person name="Wu H."/>
            <person name="Tang D."/>
            <person name="Shen Q."/>
            <person name="Xue P."/>
            <person name="Zou S."/>
            <person name="Wang X."/>
            <person name="Liu X."/>
            <person name="Wang F."/>
            <person name="Yang Y."/>
            <person name="An X."/>
            <person name="Dong Z."/>
            <person name="Zhang K."/>
            <person name="Zhang X."/>
            <person name="Luo M.C."/>
            <person name="Dvorak J."/>
            <person name="Tong Y."/>
            <person name="Wang J."/>
            <person name="Yang H."/>
            <person name="Li Z."/>
            <person name="Wang D."/>
            <person name="Zhang A."/>
            <person name="Wang J."/>
        </authorList>
    </citation>
    <scope>NUCLEOTIDE SEQUENCE</scope>
    <source>
        <strain evidence="3">cv. G1812</strain>
    </source>
</reference>
<dbReference type="AlphaFoldDB" id="A0A8R7PMH4"/>
<dbReference type="Gramene" id="TuG1812G0200006277.01.T01">
    <property type="protein sequence ID" value="TuG1812G0200006277.01.T01"/>
    <property type="gene ID" value="TuG1812G0200006277.01"/>
</dbReference>
<evidence type="ECO:0000313" key="2">
    <source>
        <dbReference type="EnsemblPlants" id="TuG1812G0200006277.01.T01"/>
    </source>
</evidence>
<name>A0A8R7PMH4_TRIUA</name>
<dbReference type="EnsemblPlants" id="TuG1812G0200006277.01.T01">
    <property type="protein sequence ID" value="TuG1812G0200006277.01.T01"/>
    <property type="gene ID" value="TuG1812G0200006277.01"/>
</dbReference>
<keyword evidence="3" id="KW-1185">Reference proteome</keyword>
<reference evidence="2" key="2">
    <citation type="submission" date="2018-03" db="EMBL/GenBank/DDBJ databases">
        <title>The Triticum urartu genome reveals the dynamic nature of wheat genome evolution.</title>
        <authorList>
            <person name="Ling H."/>
            <person name="Ma B."/>
            <person name="Shi X."/>
            <person name="Liu H."/>
            <person name="Dong L."/>
            <person name="Sun H."/>
            <person name="Cao Y."/>
            <person name="Gao Q."/>
            <person name="Zheng S."/>
            <person name="Li Y."/>
            <person name="Yu Y."/>
            <person name="Du H."/>
            <person name="Qi M."/>
            <person name="Li Y."/>
            <person name="Yu H."/>
            <person name="Cui Y."/>
            <person name="Wang N."/>
            <person name="Chen C."/>
            <person name="Wu H."/>
            <person name="Zhao Y."/>
            <person name="Zhang J."/>
            <person name="Li Y."/>
            <person name="Zhou W."/>
            <person name="Zhang B."/>
            <person name="Hu W."/>
            <person name="Eijk M."/>
            <person name="Tang J."/>
            <person name="Witsenboer H."/>
            <person name="Zhao S."/>
            <person name="Li Z."/>
            <person name="Zhang A."/>
            <person name="Wang D."/>
            <person name="Liang C."/>
        </authorList>
    </citation>
    <scope>NUCLEOTIDE SEQUENCE [LARGE SCALE GENOMIC DNA]</scope>
    <source>
        <strain evidence="2">cv. G1812</strain>
    </source>
</reference>
<accession>A0A8R7PMH4</accession>
<protein>
    <submittedName>
        <fullName evidence="2">Uncharacterized protein</fullName>
    </submittedName>
</protein>
<proteinExistence type="predicted"/>
<feature type="region of interest" description="Disordered" evidence="1">
    <location>
        <begin position="81"/>
        <end position="100"/>
    </location>
</feature>
<sequence length="100" mass="10493">TGSSRRLPQHSSGGEVRDRRLRAVPGAGPHASFQALLASVGGHGVHGDVANVLAQRQYQEFEQCSGRPGPLIQAPPQQCLQVQAPSPTPPRAALAQSNLL</sequence>